<organism evidence="3 4">
    <name type="scientific">Jatropha curcas</name>
    <name type="common">Barbados nut</name>
    <dbReference type="NCBI Taxonomy" id="180498"/>
    <lineage>
        <taxon>Eukaryota</taxon>
        <taxon>Viridiplantae</taxon>
        <taxon>Streptophyta</taxon>
        <taxon>Embryophyta</taxon>
        <taxon>Tracheophyta</taxon>
        <taxon>Spermatophyta</taxon>
        <taxon>Magnoliopsida</taxon>
        <taxon>eudicotyledons</taxon>
        <taxon>Gunneridae</taxon>
        <taxon>Pentapetalae</taxon>
        <taxon>rosids</taxon>
        <taxon>fabids</taxon>
        <taxon>Malpighiales</taxon>
        <taxon>Euphorbiaceae</taxon>
        <taxon>Crotonoideae</taxon>
        <taxon>Jatropheae</taxon>
        <taxon>Jatropha</taxon>
    </lineage>
</organism>
<dbReference type="EMBL" id="KK914248">
    <property type="protein sequence ID" value="KDP44607.1"/>
    <property type="molecule type" value="Genomic_DNA"/>
</dbReference>
<feature type="region of interest" description="Disordered" evidence="1">
    <location>
        <begin position="124"/>
        <end position="149"/>
    </location>
</feature>
<feature type="transmembrane region" description="Helical" evidence="2">
    <location>
        <begin position="159"/>
        <end position="187"/>
    </location>
</feature>
<keyword evidence="2" id="KW-0472">Membrane</keyword>
<feature type="compositionally biased region" description="Low complexity" evidence="1">
    <location>
        <begin position="124"/>
        <end position="144"/>
    </location>
</feature>
<evidence type="ECO:0000313" key="3">
    <source>
        <dbReference type="EMBL" id="KDP44607.1"/>
    </source>
</evidence>
<name>A0A067L863_JATCU</name>
<keyword evidence="4" id="KW-1185">Reference proteome</keyword>
<keyword evidence="2" id="KW-0812">Transmembrane</keyword>
<evidence type="ECO:0000313" key="4">
    <source>
        <dbReference type="Proteomes" id="UP000027138"/>
    </source>
</evidence>
<proteinExistence type="predicted"/>
<accession>A0A067L863</accession>
<keyword evidence="2" id="KW-1133">Transmembrane helix</keyword>
<dbReference type="Proteomes" id="UP000027138">
    <property type="component" value="Unassembled WGS sequence"/>
</dbReference>
<evidence type="ECO:0000256" key="1">
    <source>
        <dbReference type="SAM" id="MobiDB-lite"/>
    </source>
</evidence>
<dbReference type="AlphaFoldDB" id="A0A067L863"/>
<sequence>MKNVSRNKFLLCFRPVDEVMLDSESAVKRSQNPSSLTIVGIKSRKGEMKKPRSKSSSSSTTSADNSLILHPPRKTSFSRAIKAVLFEIILSKRVRDGRSLSEDLYESKHSSSSFNKNEEIKSNIESSSSSSSSSSLISEPNSKKNNIIRPNEEKKDMGIYLVLFSLTVTIFWGKLCAIIFISVWLYFLGRL</sequence>
<gene>
    <name evidence="3" type="ORF">JCGZ_19749</name>
</gene>
<dbReference type="InterPro" id="IPR040411">
    <property type="entry name" value="At5g23160-like"/>
</dbReference>
<reference evidence="3 4" key="1">
    <citation type="journal article" date="2014" name="PLoS ONE">
        <title>Global Analysis of Gene Expression Profiles in Physic Nut (Jatropha curcas L.) Seedlings Exposed to Salt Stress.</title>
        <authorList>
            <person name="Zhang L."/>
            <person name="Zhang C."/>
            <person name="Wu P."/>
            <person name="Chen Y."/>
            <person name="Li M."/>
            <person name="Jiang H."/>
            <person name="Wu G."/>
        </authorList>
    </citation>
    <scope>NUCLEOTIDE SEQUENCE [LARGE SCALE GENOMIC DNA]</scope>
    <source>
        <strain evidence="4">cv. GZQX0401</strain>
        <tissue evidence="3">Young leaves</tissue>
    </source>
</reference>
<dbReference type="OrthoDB" id="771184at2759"/>
<dbReference type="PANTHER" id="PTHR34379">
    <property type="entry name" value="OS07G0553800 PROTEIN"/>
    <property type="match status" value="1"/>
</dbReference>
<feature type="region of interest" description="Disordered" evidence="1">
    <location>
        <begin position="32"/>
        <end position="70"/>
    </location>
</feature>
<dbReference type="KEGG" id="jcu:105650272"/>
<protein>
    <submittedName>
        <fullName evidence="3">Uncharacterized protein</fullName>
    </submittedName>
</protein>
<dbReference type="PANTHER" id="PTHR34379:SF15">
    <property type="entry name" value="PROTEIN, PUTATIVE-RELATED"/>
    <property type="match status" value="1"/>
</dbReference>
<evidence type="ECO:0000256" key="2">
    <source>
        <dbReference type="SAM" id="Phobius"/>
    </source>
</evidence>